<evidence type="ECO:0000313" key="2">
    <source>
        <dbReference type="EMBL" id="CCE98621.1"/>
    </source>
</evidence>
<reference evidence="3" key="2">
    <citation type="submission" date="2014-12" db="EMBL/GenBank/DDBJ databases">
        <authorList>
            <person name="Jaenicke S."/>
        </authorList>
    </citation>
    <scope>NUCLEOTIDE SEQUENCE</scope>
    <source>
        <strain evidence="3">HH103</strain>
        <plasmid evidence="3">pSfHH103a2</plasmid>
    </source>
</reference>
<organism evidence="2 4">
    <name type="scientific">Sinorhizobium fredii (strain HH103)</name>
    <dbReference type="NCBI Taxonomy" id="1117943"/>
    <lineage>
        <taxon>Bacteria</taxon>
        <taxon>Pseudomonadati</taxon>
        <taxon>Pseudomonadota</taxon>
        <taxon>Alphaproteobacteria</taxon>
        <taxon>Hyphomicrobiales</taxon>
        <taxon>Rhizobiaceae</taxon>
        <taxon>Sinorhizobium/Ensifer group</taxon>
        <taxon>Sinorhizobium</taxon>
    </lineage>
</organism>
<sequence>MRLNRTTAYRSSRPKSGRRNNNEKRKLAPPRLKKAFFRCELNSQYL</sequence>
<name>G9AC42_SINF1</name>
<accession>G9AC42</accession>
<feature type="compositionally biased region" description="Polar residues" evidence="1">
    <location>
        <begin position="1"/>
        <end position="10"/>
    </location>
</feature>
<gene>
    <name evidence="2" type="ordered locus">SFHH103_04131</name>
</gene>
<proteinExistence type="predicted"/>
<dbReference type="Proteomes" id="UP000007735">
    <property type="component" value="Plasmid pSfHH103c"/>
</dbReference>
<reference evidence="2 4" key="1">
    <citation type="journal article" date="2012" name="J. Bacteriol.">
        <title>Genome sequence of the soybean symbiont Sinorhizobium fredii HH103.</title>
        <authorList>
            <person name="Weidner S."/>
            <person name="Becker A."/>
            <person name="Bonilla I."/>
            <person name="Jaenicke S."/>
            <person name="Lloret J."/>
            <person name="Margaret I."/>
            <person name="Puhler A."/>
            <person name="Ruiz-Sainz J.E."/>
            <person name="Schneiker-Bekel S."/>
            <person name="Szczepanowski R."/>
            <person name="Vinardell J.M."/>
            <person name="Zehner S."/>
            <person name="Gottfert M."/>
        </authorList>
    </citation>
    <scope>NUCLEOTIDE SEQUENCE [LARGE SCALE GENOMIC DNA]</scope>
    <source>
        <strain evidence="2 4">HH103</strain>
        <plasmid evidence="3">pSfHH103a2</plasmid>
        <plasmid evidence="4">pSfHH103c</plasmid>
    </source>
</reference>
<protein>
    <submittedName>
        <fullName evidence="2">Uncharacterized protein</fullName>
    </submittedName>
</protein>
<dbReference type="KEGG" id="sfh:SFHH103_04131"/>
<evidence type="ECO:0000313" key="4">
    <source>
        <dbReference type="Proteomes" id="UP000007735"/>
    </source>
</evidence>
<dbReference type="EMBL" id="LN735562">
    <property type="protein sequence ID" value="CEL26577.1"/>
    <property type="molecule type" value="Genomic_DNA"/>
</dbReference>
<evidence type="ECO:0000256" key="1">
    <source>
        <dbReference type="SAM" id="MobiDB-lite"/>
    </source>
</evidence>
<geneLocation type="plasmid" evidence="2 4">
    <name>pSfHH103c</name>
</geneLocation>
<dbReference type="HOGENOM" id="CLU_3188192_0_0_5"/>
<geneLocation type="plasmid" evidence="3">
    <name>pSfHH103a2</name>
</geneLocation>
<dbReference type="EMBL" id="HE616893">
    <property type="protein sequence ID" value="CCE98621.1"/>
    <property type="molecule type" value="Genomic_DNA"/>
</dbReference>
<feature type="region of interest" description="Disordered" evidence="1">
    <location>
        <begin position="1"/>
        <end position="31"/>
    </location>
</feature>
<dbReference type="AlphaFoldDB" id="G9AC42"/>
<evidence type="ECO:0000313" key="3">
    <source>
        <dbReference type="EMBL" id="CEL26577.1"/>
    </source>
</evidence>
<keyword evidence="2" id="KW-0614">Plasmid</keyword>